<name>A0A7X5ZI86_9GAMM</name>
<evidence type="ECO:0000313" key="2">
    <source>
        <dbReference type="EMBL" id="NII06592.1"/>
    </source>
</evidence>
<accession>A0A7X5ZI86</accession>
<dbReference type="InterPro" id="IPR050583">
    <property type="entry name" value="Mycobacterial_A85_antigen"/>
</dbReference>
<reference evidence="2 3" key="1">
    <citation type="submission" date="2020-03" db="EMBL/GenBank/DDBJ databases">
        <authorList>
            <person name="Lai Q."/>
        </authorList>
    </citation>
    <scope>NUCLEOTIDE SEQUENCE [LARGE SCALE GENOMIC DNA]</scope>
    <source>
        <strain evidence="2 3">CCUG 25036</strain>
    </source>
</reference>
<proteinExistence type="predicted"/>
<feature type="signal peptide" evidence="1">
    <location>
        <begin position="1"/>
        <end position="23"/>
    </location>
</feature>
<dbReference type="PANTHER" id="PTHR48098:SF3">
    <property type="entry name" value="IRON(III) ENTEROBACTIN ESTERASE"/>
    <property type="match status" value="1"/>
</dbReference>
<dbReference type="Pfam" id="PF00756">
    <property type="entry name" value="Esterase"/>
    <property type="match status" value="1"/>
</dbReference>
<keyword evidence="1" id="KW-0732">Signal</keyword>
<dbReference type="InterPro" id="IPR029058">
    <property type="entry name" value="AB_hydrolase_fold"/>
</dbReference>
<evidence type="ECO:0000313" key="3">
    <source>
        <dbReference type="Proteomes" id="UP000490980"/>
    </source>
</evidence>
<dbReference type="PANTHER" id="PTHR48098">
    <property type="entry name" value="ENTEROCHELIN ESTERASE-RELATED"/>
    <property type="match status" value="1"/>
</dbReference>
<sequence length="537" mass="59168">MKARSACAWLAFTLSVSPLLVHADDVPLAHRIVRVTLDGAATTKPTSGRLLLFAMPADKAREAAKDGKVEEVDINPFHPTAVAVAARNVSWIVPGQSVDIDTDGETFPQPFSSLPAGDYVVQAVLDVAHDYNYNSRHEGDFVSDVVPMHFAPGASLPVVKLSKGVPPRDPWQMSPSTPQAVRDALPEVRQHAHAEIMQSPSLTAFAGHPVSVRAWVVTPPGYDPNGSTRYPTVYLTHGFTGSFDRYVGTIAGVYQAMATKQTPPMIWVLLDESSPTGTHEFADSVNNGPWGQALTTEYIPWLESRYRMDAKSTGRFLNGHSSGGWATMWLQTRYPKVFGGTWSTSPDPVDFRDFTGADLYAANANIYRKPDGSANPLIRDKGQVIATFETFAKLERVLGPYGGQLASFEWVFSPRGADGRPQPMFNRDTGAIDANVVSYWRDHYDIAQRLRTHWPELKPDLDGKIHLIVGTADTFYLDGPAKLLKETLDGLHAKSDIRLIPGRTHFDLYTEGDDRQALLKKIAWEMYEVARPGQAKP</sequence>
<dbReference type="Gene3D" id="3.40.50.1820">
    <property type="entry name" value="alpha/beta hydrolase"/>
    <property type="match status" value="1"/>
</dbReference>
<organism evidence="2 3">
    <name type="scientific">Luteibacter anthropi</name>
    <dbReference type="NCBI Taxonomy" id="564369"/>
    <lineage>
        <taxon>Bacteria</taxon>
        <taxon>Pseudomonadati</taxon>
        <taxon>Pseudomonadota</taxon>
        <taxon>Gammaproteobacteria</taxon>
        <taxon>Lysobacterales</taxon>
        <taxon>Rhodanobacteraceae</taxon>
        <taxon>Luteibacter</taxon>
    </lineage>
</organism>
<dbReference type="RefSeq" id="WP_166947682.1">
    <property type="nucleotide sequence ID" value="NZ_JAARLZ010000004.1"/>
</dbReference>
<dbReference type="SUPFAM" id="SSF53474">
    <property type="entry name" value="alpha/beta-Hydrolases"/>
    <property type="match status" value="1"/>
</dbReference>
<keyword evidence="3" id="KW-1185">Reference proteome</keyword>
<gene>
    <name evidence="2" type="ORF">HBF25_09370</name>
</gene>
<feature type="chain" id="PRO_5031432201" evidence="1">
    <location>
        <begin position="24"/>
        <end position="537"/>
    </location>
</feature>
<dbReference type="EMBL" id="JAARLZ010000004">
    <property type="protein sequence ID" value="NII06592.1"/>
    <property type="molecule type" value="Genomic_DNA"/>
</dbReference>
<comment type="caution">
    <text evidence="2">The sequence shown here is derived from an EMBL/GenBank/DDBJ whole genome shotgun (WGS) entry which is preliminary data.</text>
</comment>
<dbReference type="InterPro" id="IPR000801">
    <property type="entry name" value="Esterase-like"/>
</dbReference>
<evidence type="ECO:0000256" key="1">
    <source>
        <dbReference type="SAM" id="SignalP"/>
    </source>
</evidence>
<dbReference type="AlphaFoldDB" id="A0A7X5ZI86"/>
<dbReference type="Proteomes" id="UP000490980">
    <property type="component" value="Unassembled WGS sequence"/>
</dbReference>
<protein>
    <submittedName>
        <fullName evidence="2">Esterase family protein</fullName>
    </submittedName>
</protein>